<feature type="domain" description="OmpR/PhoB-type" evidence="9">
    <location>
        <begin position="145"/>
        <end position="244"/>
    </location>
</feature>
<evidence type="ECO:0000256" key="6">
    <source>
        <dbReference type="PROSITE-ProRule" id="PRU00169"/>
    </source>
</evidence>
<evidence type="ECO:0000256" key="5">
    <source>
        <dbReference type="ARBA" id="ARBA00023163"/>
    </source>
</evidence>
<dbReference type="InterPro" id="IPR011006">
    <property type="entry name" value="CheY-like_superfamily"/>
</dbReference>
<evidence type="ECO:0000256" key="1">
    <source>
        <dbReference type="ARBA" id="ARBA00022553"/>
    </source>
</evidence>
<feature type="modified residue" description="4-aspartylphosphate" evidence="6">
    <location>
        <position position="63"/>
    </location>
</feature>
<dbReference type="SMART" id="SM00862">
    <property type="entry name" value="Trans_reg_C"/>
    <property type="match status" value="1"/>
</dbReference>
<evidence type="ECO:0000256" key="4">
    <source>
        <dbReference type="ARBA" id="ARBA00023125"/>
    </source>
</evidence>
<dbReference type="SMART" id="SM00448">
    <property type="entry name" value="REC"/>
    <property type="match status" value="1"/>
</dbReference>
<dbReference type="SUPFAM" id="SSF46894">
    <property type="entry name" value="C-terminal effector domain of the bipartite response regulators"/>
    <property type="match status" value="1"/>
</dbReference>
<dbReference type="PROSITE" id="PS50110">
    <property type="entry name" value="RESPONSE_REGULATORY"/>
    <property type="match status" value="1"/>
</dbReference>
<feature type="domain" description="Response regulatory" evidence="8">
    <location>
        <begin position="14"/>
        <end position="127"/>
    </location>
</feature>
<evidence type="ECO:0000256" key="2">
    <source>
        <dbReference type="ARBA" id="ARBA00023012"/>
    </source>
</evidence>
<keyword evidence="5" id="KW-0804">Transcription</keyword>
<evidence type="ECO:0000259" key="8">
    <source>
        <dbReference type="PROSITE" id="PS50110"/>
    </source>
</evidence>
<keyword evidence="4 7" id="KW-0238">DNA-binding</keyword>
<accession>A0ABX8VCB8</accession>
<keyword evidence="3" id="KW-0805">Transcription regulation</keyword>
<keyword evidence="11" id="KW-1185">Reference proteome</keyword>
<dbReference type="CDD" id="cd00383">
    <property type="entry name" value="trans_reg_C"/>
    <property type="match status" value="1"/>
</dbReference>
<evidence type="ECO:0000256" key="7">
    <source>
        <dbReference type="PROSITE-ProRule" id="PRU01091"/>
    </source>
</evidence>
<gene>
    <name evidence="10" type="ORF">K0O64_20280</name>
</gene>
<proteinExistence type="predicted"/>
<dbReference type="InterPro" id="IPR016032">
    <property type="entry name" value="Sig_transdc_resp-reg_C-effctor"/>
</dbReference>
<organism evidence="10 11">
    <name type="scientific">Mycolicibacterium pallens</name>
    <dbReference type="NCBI Taxonomy" id="370524"/>
    <lineage>
        <taxon>Bacteria</taxon>
        <taxon>Bacillati</taxon>
        <taxon>Actinomycetota</taxon>
        <taxon>Actinomycetes</taxon>
        <taxon>Mycobacteriales</taxon>
        <taxon>Mycobacteriaceae</taxon>
        <taxon>Mycolicibacterium</taxon>
    </lineage>
</organism>
<dbReference type="Gene3D" id="3.40.50.2300">
    <property type="match status" value="1"/>
</dbReference>
<evidence type="ECO:0000256" key="3">
    <source>
        <dbReference type="ARBA" id="ARBA00023015"/>
    </source>
</evidence>
<dbReference type="InterPro" id="IPR039420">
    <property type="entry name" value="WalR-like"/>
</dbReference>
<dbReference type="SUPFAM" id="SSF52172">
    <property type="entry name" value="CheY-like"/>
    <property type="match status" value="1"/>
</dbReference>
<evidence type="ECO:0000259" key="9">
    <source>
        <dbReference type="PROSITE" id="PS51755"/>
    </source>
</evidence>
<sequence>MVENLVMPAPAALAVALIGNHAGWMEVIVDHFRRDEVTIALVDDCFRVVDMIERAQPHFIVLDVDSVDAAVLEVCRKARAVSDAHITICCRRGGEAVVVAGFTAGADDVLTGHHSSRELAARMRAVIRRHMAAATDSPLVDRAPHRRYTCGSLTIDVAQREVQVADEHIDLTRIQFDILVELAKRGGAVTTREDLVRAVWGPHGKANLESVTMHVRQLRRRLGDDPERPEFVFSVRGVGYRLGPQVKLGANAARGGPR</sequence>
<dbReference type="Pfam" id="PF00486">
    <property type="entry name" value="Trans_reg_C"/>
    <property type="match status" value="1"/>
</dbReference>
<evidence type="ECO:0000313" key="11">
    <source>
        <dbReference type="Proteomes" id="UP000825367"/>
    </source>
</evidence>
<dbReference type="EMBL" id="CP080333">
    <property type="protein sequence ID" value="QYL15434.1"/>
    <property type="molecule type" value="Genomic_DNA"/>
</dbReference>
<dbReference type="InterPro" id="IPR001789">
    <property type="entry name" value="Sig_transdc_resp-reg_receiver"/>
</dbReference>
<dbReference type="RefSeq" id="WP_096311905.1">
    <property type="nucleotide sequence ID" value="NZ_BAAAVX010000030.1"/>
</dbReference>
<evidence type="ECO:0000313" key="10">
    <source>
        <dbReference type="EMBL" id="QYL15434.1"/>
    </source>
</evidence>
<reference evidence="10 11" key="1">
    <citation type="submission" date="2021-07" db="EMBL/GenBank/DDBJ databases">
        <title>Whole genome sequencing of non-tuberculosis mycobacteria type-strains.</title>
        <authorList>
            <person name="Igarashi Y."/>
            <person name="Osugi A."/>
            <person name="Mitarai S."/>
        </authorList>
    </citation>
    <scope>NUCLEOTIDE SEQUENCE [LARGE SCALE GENOMIC DNA]</scope>
    <source>
        <strain evidence="10 11">JCM 16370</strain>
    </source>
</reference>
<keyword evidence="2" id="KW-0902">Two-component regulatory system</keyword>
<feature type="DNA-binding region" description="OmpR/PhoB-type" evidence="7">
    <location>
        <begin position="145"/>
        <end position="244"/>
    </location>
</feature>
<dbReference type="PANTHER" id="PTHR48111:SF21">
    <property type="entry name" value="DNA-BINDING DUAL MASTER TRANSCRIPTIONAL REGULATOR RPAA"/>
    <property type="match status" value="1"/>
</dbReference>
<dbReference type="Proteomes" id="UP000825367">
    <property type="component" value="Chromosome"/>
</dbReference>
<dbReference type="Gene3D" id="1.10.10.10">
    <property type="entry name" value="Winged helix-like DNA-binding domain superfamily/Winged helix DNA-binding domain"/>
    <property type="match status" value="1"/>
</dbReference>
<dbReference type="InterPro" id="IPR036388">
    <property type="entry name" value="WH-like_DNA-bd_sf"/>
</dbReference>
<dbReference type="InterPro" id="IPR001867">
    <property type="entry name" value="OmpR/PhoB-type_DNA-bd"/>
</dbReference>
<protein>
    <submittedName>
        <fullName evidence="10">Response regulator transcription factor</fullName>
    </submittedName>
</protein>
<name>A0ABX8VCB8_9MYCO</name>
<keyword evidence="1 6" id="KW-0597">Phosphoprotein</keyword>
<dbReference type="PANTHER" id="PTHR48111">
    <property type="entry name" value="REGULATOR OF RPOS"/>
    <property type="match status" value="1"/>
</dbReference>
<dbReference type="PROSITE" id="PS51755">
    <property type="entry name" value="OMPR_PHOB"/>
    <property type="match status" value="1"/>
</dbReference>